<reference evidence="1 2" key="1">
    <citation type="submission" date="2020-03" db="EMBL/GenBank/DDBJ databases">
        <title>Bradyrhizobium diversity isolated from nodules of Muelleranthus trifoliolatus.</title>
        <authorList>
            <person name="Klepa M."/>
            <person name="Helene L."/>
            <person name="Hungria M."/>
        </authorList>
    </citation>
    <scope>NUCLEOTIDE SEQUENCE [LARGE SCALE GENOMIC DNA]</scope>
    <source>
        <strain evidence="1 2">WSM 1744</strain>
    </source>
</reference>
<dbReference type="AlphaFoldDB" id="A0A7Y4M4U4"/>
<proteinExistence type="predicted"/>
<dbReference type="Proteomes" id="UP000528734">
    <property type="component" value="Unassembled WGS sequence"/>
</dbReference>
<evidence type="ECO:0000313" key="2">
    <source>
        <dbReference type="Proteomes" id="UP000528734"/>
    </source>
</evidence>
<dbReference type="RefSeq" id="WP_171713236.1">
    <property type="nucleotide sequence ID" value="NZ_JAAVLW010000010.1"/>
</dbReference>
<sequence>MGHIETGSACPQLTDNNAATIVSKTVASAIDTSPVFASSKATILHHC</sequence>
<dbReference type="EMBL" id="JAAVLW010000010">
    <property type="protein sequence ID" value="NOJ50203.1"/>
    <property type="molecule type" value="Genomic_DNA"/>
</dbReference>
<keyword evidence="2" id="KW-1185">Reference proteome</keyword>
<evidence type="ECO:0000313" key="1">
    <source>
        <dbReference type="EMBL" id="NOJ50203.1"/>
    </source>
</evidence>
<name>A0A7Y4M4U4_9BRAD</name>
<gene>
    <name evidence="1" type="ORF">HCN50_28855</name>
</gene>
<accession>A0A7Y4M4U4</accession>
<organism evidence="1 2">
    <name type="scientific">Bradyrhizobium archetypum</name>
    <dbReference type="NCBI Taxonomy" id="2721160"/>
    <lineage>
        <taxon>Bacteria</taxon>
        <taxon>Pseudomonadati</taxon>
        <taxon>Pseudomonadota</taxon>
        <taxon>Alphaproteobacteria</taxon>
        <taxon>Hyphomicrobiales</taxon>
        <taxon>Nitrobacteraceae</taxon>
        <taxon>Bradyrhizobium</taxon>
    </lineage>
</organism>
<protein>
    <submittedName>
        <fullName evidence="1">Uncharacterized protein</fullName>
    </submittedName>
</protein>
<comment type="caution">
    <text evidence="1">The sequence shown here is derived from an EMBL/GenBank/DDBJ whole genome shotgun (WGS) entry which is preliminary data.</text>
</comment>